<dbReference type="EMBL" id="CM055760">
    <property type="protein sequence ID" value="KAJ7986934.1"/>
    <property type="molecule type" value="Genomic_DNA"/>
</dbReference>
<comment type="caution">
    <text evidence="1">The sequence shown here is derived from an EMBL/GenBank/DDBJ whole genome shotgun (WGS) entry which is preliminary data.</text>
</comment>
<gene>
    <name evidence="1" type="ORF">DPEC_G00333530</name>
</gene>
<evidence type="ECO:0000313" key="2">
    <source>
        <dbReference type="Proteomes" id="UP001157502"/>
    </source>
</evidence>
<organism evidence="1 2">
    <name type="scientific">Dallia pectoralis</name>
    <name type="common">Alaska blackfish</name>
    <dbReference type="NCBI Taxonomy" id="75939"/>
    <lineage>
        <taxon>Eukaryota</taxon>
        <taxon>Metazoa</taxon>
        <taxon>Chordata</taxon>
        <taxon>Craniata</taxon>
        <taxon>Vertebrata</taxon>
        <taxon>Euteleostomi</taxon>
        <taxon>Actinopterygii</taxon>
        <taxon>Neopterygii</taxon>
        <taxon>Teleostei</taxon>
        <taxon>Protacanthopterygii</taxon>
        <taxon>Esociformes</taxon>
        <taxon>Umbridae</taxon>
        <taxon>Dallia</taxon>
    </lineage>
</organism>
<dbReference type="Proteomes" id="UP001157502">
    <property type="component" value="Chromosome 33"/>
</dbReference>
<protein>
    <submittedName>
        <fullName evidence="1">Uncharacterized protein</fullName>
    </submittedName>
</protein>
<name>A0ACC2F6I0_DALPE</name>
<proteinExistence type="predicted"/>
<accession>A0ACC2F6I0</accession>
<evidence type="ECO:0000313" key="1">
    <source>
        <dbReference type="EMBL" id="KAJ7986934.1"/>
    </source>
</evidence>
<reference evidence="1" key="1">
    <citation type="submission" date="2021-05" db="EMBL/GenBank/DDBJ databases">
        <authorList>
            <person name="Pan Q."/>
            <person name="Jouanno E."/>
            <person name="Zahm M."/>
            <person name="Klopp C."/>
            <person name="Cabau C."/>
            <person name="Louis A."/>
            <person name="Berthelot C."/>
            <person name="Parey E."/>
            <person name="Roest Crollius H."/>
            <person name="Montfort J."/>
            <person name="Robinson-Rechavi M."/>
            <person name="Bouchez O."/>
            <person name="Lampietro C."/>
            <person name="Lopez Roques C."/>
            <person name="Donnadieu C."/>
            <person name="Postlethwait J."/>
            <person name="Bobe J."/>
            <person name="Dillon D."/>
            <person name="Chandos A."/>
            <person name="von Hippel F."/>
            <person name="Guiguen Y."/>
        </authorList>
    </citation>
    <scope>NUCLEOTIDE SEQUENCE</scope>
    <source>
        <strain evidence="1">YG-Jan2019</strain>
    </source>
</reference>
<sequence length="78" mass="8892">MTGKDPTAVLDCAHQLREVGDMLVYDILDWRSKLWEILTKHYKNIIKVSLEWLLVVLDGPGHSKVAGSPYNGEWPVNM</sequence>
<keyword evidence="2" id="KW-1185">Reference proteome</keyword>